<dbReference type="AlphaFoldDB" id="A0A4R5N8R3"/>
<comment type="similarity">
    <text evidence="1">Belongs to the ABC transporter superfamily.</text>
</comment>
<dbReference type="SUPFAM" id="SSF52540">
    <property type="entry name" value="P-loop containing nucleoside triphosphate hydrolases"/>
    <property type="match status" value="1"/>
</dbReference>
<dbReference type="GO" id="GO:0005524">
    <property type="term" value="F:ATP binding"/>
    <property type="evidence" value="ECO:0007669"/>
    <property type="project" value="UniProtKB-KW"/>
</dbReference>
<feature type="domain" description="ABC transporter" evidence="5">
    <location>
        <begin position="2"/>
        <end position="234"/>
    </location>
</feature>
<evidence type="ECO:0000256" key="2">
    <source>
        <dbReference type="ARBA" id="ARBA00022448"/>
    </source>
</evidence>
<keyword evidence="3" id="KW-0547">Nucleotide-binding</keyword>
<dbReference type="PANTHER" id="PTHR42734">
    <property type="entry name" value="METAL TRANSPORT SYSTEM ATP-BINDING PROTEIN TM_0124-RELATED"/>
    <property type="match status" value="1"/>
</dbReference>
<dbReference type="GO" id="GO:0016887">
    <property type="term" value="F:ATP hydrolysis activity"/>
    <property type="evidence" value="ECO:0007669"/>
    <property type="project" value="InterPro"/>
</dbReference>
<protein>
    <recommendedName>
        <fullName evidence="5">ABC transporter domain-containing protein</fullName>
    </recommendedName>
</protein>
<comment type="caution">
    <text evidence="6">The sequence shown here is derived from an EMBL/GenBank/DDBJ whole genome shotgun (WGS) entry which is preliminary data.</text>
</comment>
<evidence type="ECO:0000259" key="5">
    <source>
        <dbReference type="PROSITE" id="PS50893"/>
    </source>
</evidence>
<dbReference type="Pfam" id="PF00005">
    <property type="entry name" value="ABC_tran"/>
    <property type="match status" value="1"/>
</dbReference>
<dbReference type="InterPro" id="IPR003593">
    <property type="entry name" value="AAA+_ATPase"/>
</dbReference>
<evidence type="ECO:0000313" key="6">
    <source>
        <dbReference type="EMBL" id="TDG68316.1"/>
    </source>
</evidence>
<proteinExistence type="inferred from homology"/>
<evidence type="ECO:0000256" key="4">
    <source>
        <dbReference type="ARBA" id="ARBA00022840"/>
    </source>
</evidence>
<dbReference type="Proteomes" id="UP000295681">
    <property type="component" value="Unassembled WGS sequence"/>
</dbReference>
<sequence>MFKIENLSVGYQNTQILDNLSVEFPSGAITGIIGPNGAGKSTMIKGALGLIKRQNGVARVDQRPIESHREQVAYVEQRANLDLTFPINVFDVVLSGSYGRLGLFKEPSKQDKQNALSALEQVNMLNFKERQIGDLSGGQLQRVFVARAIVQAAPIVILDEPFAGIDMKSESEIMSILKTWRAEGKTIIVVHHDLNKVTDYFDHLIILNRGIVAAGPVAEVYTKDNVSKAFSADLGNVLFTDDNDSKQEGVSHE</sequence>
<evidence type="ECO:0000256" key="3">
    <source>
        <dbReference type="ARBA" id="ARBA00022741"/>
    </source>
</evidence>
<evidence type="ECO:0000313" key="7">
    <source>
        <dbReference type="Proteomes" id="UP000295681"/>
    </source>
</evidence>
<dbReference type="SMART" id="SM00382">
    <property type="entry name" value="AAA"/>
    <property type="match status" value="1"/>
</dbReference>
<organism evidence="6 7">
    <name type="scientific">Leuconostoc fallax</name>
    <dbReference type="NCBI Taxonomy" id="1251"/>
    <lineage>
        <taxon>Bacteria</taxon>
        <taxon>Bacillati</taxon>
        <taxon>Bacillota</taxon>
        <taxon>Bacilli</taxon>
        <taxon>Lactobacillales</taxon>
        <taxon>Lactobacillaceae</taxon>
        <taxon>Leuconostoc</taxon>
    </lineage>
</organism>
<dbReference type="RefSeq" id="WP_010008351.1">
    <property type="nucleotide sequence ID" value="NZ_JAGYGP010000001.1"/>
</dbReference>
<reference evidence="6 7" key="1">
    <citation type="journal article" date="2019" name="Appl. Microbiol. Biotechnol.">
        <title>Uncovering carbohydrate metabolism through a genotype-phenotype association study of 56 lactic acid bacteria genomes.</title>
        <authorList>
            <person name="Buron-Moles G."/>
            <person name="Chailyan A."/>
            <person name="Dolejs I."/>
            <person name="Forster J."/>
            <person name="Miks M.H."/>
        </authorList>
    </citation>
    <scope>NUCLEOTIDE SEQUENCE [LARGE SCALE GENOMIC DNA]</scope>
    <source>
        <strain evidence="6 7">ATCC 700006</strain>
    </source>
</reference>
<dbReference type="InterPro" id="IPR050153">
    <property type="entry name" value="Metal_Ion_Import_ABC"/>
</dbReference>
<dbReference type="STRING" id="907931.GCA_000165675_00405"/>
<dbReference type="InterPro" id="IPR027417">
    <property type="entry name" value="P-loop_NTPase"/>
</dbReference>
<keyword evidence="7" id="KW-1185">Reference proteome</keyword>
<dbReference type="PANTHER" id="PTHR42734:SF5">
    <property type="entry name" value="IRON TRANSPORT SYSTEM ATP-BINDING PROTEIN HI_0361-RELATED"/>
    <property type="match status" value="1"/>
</dbReference>
<dbReference type="PROSITE" id="PS50893">
    <property type="entry name" value="ABC_TRANSPORTER_2"/>
    <property type="match status" value="1"/>
</dbReference>
<gene>
    <name evidence="6" type="ORF">C5L23_000622</name>
</gene>
<dbReference type="Gene3D" id="3.40.50.300">
    <property type="entry name" value="P-loop containing nucleotide triphosphate hydrolases"/>
    <property type="match status" value="1"/>
</dbReference>
<keyword evidence="4" id="KW-0067">ATP-binding</keyword>
<dbReference type="InterPro" id="IPR003439">
    <property type="entry name" value="ABC_transporter-like_ATP-bd"/>
</dbReference>
<dbReference type="CDD" id="cd03235">
    <property type="entry name" value="ABC_Metallic_Cations"/>
    <property type="match status" value="1"/>
</dbReference>
<accession>A0A4R5N8R3</accession>
<dbReference type="FunFam" id="3.40.50.300:FF:000134">
    <property type="entry name" value="Iron-enterobactin ABC transporter ATP-binding protein"/>
    <property type="match status" value="1"/>
</dbReference>
<name>A0A4R5N8R3_9LACO</name>
<dbReference type="InterPro" id="IPR017871">
    <property type="entry name" value="ABC_transporter-like_CS"/>
</dbReference>
<dbReference type="EMBL" id="PUFI01000014">
    <property type="protein sequence ID" value="TDG68316.1"/>
    <property type="molecule type" value="Genomic_DNA"/>
</dbReference>
<dbReference type="PROSITE" id="PS00211">
    <property type="entry name" value="ABC_TRANSPORTER_1"/>
    <property type="match status" value="1"/>
</dbReference>
<evidence type="ECO:0000256" key="1">
    <source>
        <dbReference type="ARBA" id="ARBA00005417"/>
    </source>
</evidence>
<keyword evidence="2" id="KW-0813">Transport</keyword>